<organism evidence="2 3">
    <name type="scientific">Leptolyngbya boryana NIES-2135</name>
    <dbReference type="NCBI Taxonomy" id="1973484"/>
    <lineage>
        <taxon>Bacteria</taxon>
        <taxon>Bacillati</taxon>
        <taxon>Cyanobacteriota</taxon>
        <taxon>Cyanophyceae</taxon>
        <taxon>Leptolyngbyales</taxon>
        <taxon>Leptolyngbyaceae</taxon>
        <taxon>Leptolyngbya group</taxon>
        <taxon>Leptolyngbya</taxon>
    </lineage>
</organism>
<sequence>MAIWTTSTTFLAAQGGVDKLQGSLNQLQNTAQYWQTVWQSTFSQTNPTSSYYQISYIATVIAVIASVFWLTRWAHEMSGSGTALGALPKVLWLVAVLIFLGNHGQRLAEFSLGIHNLLHSWQSSIMQVQIAGVQAQTVLNDRLATDQAKDEVKTLLAQCDNLRAPDVAIPSLDPPADRSQLSQDQKQVYAKLDCYRSVQQQLPAIQQKYESAYCGGGCAGLARLFSSAGGAFQRAFDSLGREVNQNGINADFTSFINNLVDFGVGTVVNDNLKYILYAMQWIFSNLMEAGEWLNALISPIMLATSVLPIERLKPIWVWLITFFSIGLMKIYYALLLGVMAAVIAGAQLTSFSDLSFAFLLGFFAPVIAFSLATGGALAAIRGMSSTGAQLAQAGIQIGTSIASSFVSLIGRFL</sequence>
<dbReference type="AlphaFoldDB" id="A0A1Z4JSY8"/>
<dbReference type="EMBL" id="AP018205">
    <property type="protein sequence ID" value="BAY59859.1"/>
    <property type="molecule type" value="Genomic_DNA"/>
</dbReference>
<reference evidence="2 3" key="1">
    <citation type="submission" date="2017-06" db="EMBL/GenBank/DDBJ databases">
        <title>Genome sequencing of cyanobaciteial culture collection at National Institute for Environmental Studies (NIES).</title>
        <authorList>
            <person name="Hirose Y."/>
            <person name="Shimura Y."/>
            <person name="Fujisawa T."/>
            <person name="Nakamura Y."/>
            <person name="Kawachi M."/>
        </authorList>
    </citation>
    <scope>NUCLEOTIDE SEQUENCE [LARGE SCALE GENOMIC DNA]</scope>
    <source>
        <strain evidence="2 3">NIES-2135</strain>
        <plasmid evidence="3">Plasmid Plasmid2 dna</plasmid>
    </source>
</reference>
<evidence type="ECO:0000313" key="2">
    <source>
        <dbReference type="EMBL" id="BAY59859.1"/>
    </source>
</evidence>
<evidence type="ECO:0000256" key="1">
    <source>
        <dbReference type="SAM" id="Phobius"/>
    </source>
</evidence>
<feature type="transmembrane region" description="Helical" evidence="1">
    <location>
        <begin position="51"/>
        <end position="70"/>
    </location>
</feature>
<name>A0A1Z4JSY8_LEPBY</name>
<keyword evidence="1" id="KW-0472">Membrane</keyword>
<evidence type="ECO:0000313" key="3">
    <source>
        <dbReference type="Proteomes" id="UP000217895"/>
    </source>
</evidence>
<keyword evidence="1" id="KW-1133">Transmembrane helix</keyword>
<protein>
    <submittedName>
        <fullName evidence="2">Uncharacterized protein</fullName>
    </submittedName>
</protein>
<keyword evidence="1" id="KW-0812">Transmembrane</keyword>
<accession>A0A1Z4JSY8</accession>
<feature type="transmembrane region" description="Helical" evidence="1">
    <location>
        <begin position="316"/>
        <end position="344"/>
    </location>
</feature>
<keyword evidence="3" id="KW-1185">Reference proteome</keyword>
<feature type="transmembrane region" description="Helical" evidence="1">
    <location>
        <begin position="82"/>
        <end position="101"/>
    </location>
</feature>
<gene>
    <name evidence="2" type="ORF">NIES2135_67360</name>
</gene>
<feature type="transmembrane region" description="Helical" evidence="1">
    <location>
        <begin position="356"/>
        <end position="380"/>
    </location>
</feature>
<dbReference type="Proteomes" id="UP000217895">
    <property type="component" value="Plasmid Plasmid2 dna"/>
</dbReference>
<proteinExistence type="predicted"/>
<keyword evidence="2" id="KW-0614">Plasmid</keyword>
<geneLocation type="plasmid" evidence="2">
    <name>plasmid2</name>
</geneLocation>